<feature type="region of interest" description="Disordered" evidence="1">
    <location>
        <begin position="1"/>
        <end position="59"/>
    </location>
</feature>
<dbReference type="Proteomes" id="UP001596297">
    <property type="component" value="Unassembled WGS sequence"/>
</dbReference>
<evidence type="ECO:0000256" key="1">
    <source>
        <dbReference type="SAM" id="MobiDB-lite"/>
    </source>
</evidence>
<evidence type="ECO:0000313" key="3">
    <source>
        <dbReference type="Proteomes" id="UP001596297"/>
    </source>
</evidence>
<comment type="caution">
    <text evidence="2">The sequence shown here is derived from an EMBL/GenBank/DDBJ whole genome shotgun (WGS) entry which is preliminary data.</text>
</comment>
<dbReference type="RefSeq" id="WP_380083530.1">
    <property type="nucleotide sequence ID" value="NZ_JBHSWD010000001.1"/>
</dbReference>
<keyword evidence="3" id="KW-1185">Reference proteome</keyword>
<proteinExistence type="predicted"/>
<feature type="compositionally biased region" description="Basic and acidic residues" evidence="1">
    <location>
        <begin position="33"/>
        <end position="47"/>
    </location>
</feature>
<organism evidence="2 3">
    <name type="scientific">Deinococcus lacus</name>
    <dbReference type="NCBI Taxonomy" id="392561"/>
    <lineage>
        <taxon>Bacteria</taxon>
        <taxon>Thermotogati</taxon>
        <taxon>Deinococcota</taxon>
        <taxon>Deinococci</taxon>
        <taxon>Deinococcales</taxon>
        <taxon>Deinococcaceae</taxon>
        <taxon>Deinococcus</taxon>
    </lineage>
</organism>
<sequence>MTDPGDLANTDANTAEPIPAAKPETINPGIGEEGLKEVQQDNAKKQSEVTSTNPDPLSL</sequence>
<reference evidence="3" key="1">
    <citation type="journal article" date="2019" name="Int. J. Syst. Evol. Microbiol.">
        <title>The Global Catalogue of Microorganisms (GCM) 10K type strain sequencing project: providing services to taxonomists for standard genome sequencing and annotation.</title>
        <authorList>
            <consortium name="The Broad Institute Genomics Platform"/>
            <consortium name="The Broad Institute Genome Sequencing Center for Infectious Disease"/>
            <person name="Wu L."/>
            <person name="Ma J."/>
        </authorList>
    </citation>
    <scope>NUCLEOTIDE SEQUENCE [LARGE SCALE GENOMIC DNA]</scope>
    <source>
        <strain evidence="3">CGMCC 1.15772</strain>
    </source>
</reference>
<evidence type="ECO:0000313" key="2">
    <source>
        <dbReference type="EMBL" id="MFC6592501.1"/>
    </source>
</evidence>
<feature type="compositionally biased region" description="Polar residues" evidence="1">
    <location>
        <begin position="48"/>
        <end position="59"/>
    </location>
</feature>
<accession>A0ABW1YDT1</accession>
<protein>
    <submittedName>
        <fullName evidence="2">Uncharacterized protein</fullName>
    </submittedName>
</protein>
<name>A0ABW1YDT1_9DEIO</name>
<gene>
    <name evidence="2" type="ORF">ACFP81_11175</name>
</gene>
<dbReference type="EMBL" id="JBHSWD010000001">
    <property type="protein sequence ID" value="MFC6592501.1"/>
    <property type="molecule type" value="Genomic_DNA"/>
</dbReference>